<evidence type="ECO:0000313" key="1">
    <source>
        <dbReference type="EMBL" id="BDS13997.1"/>
    </source>
</evidence>
<name>A0A915YIT9_9BACT</name>
<proteinExistence type="predicted"/>
<gene>
    <name evidence="1" type="ORF">AsAng_0047600</name>
</gene>
<dbReference type="KEGG" id="aup:AsAng_0047600"/>
<dbReference type="Proteomes" id="UP001060919">
    <property type="component" value="Chromosome"/>
</dbReference>
<evidence type="ECO:0000313" key="2">
    <source>
        <dbReference type="Proteomes" id="UP001060919"/>
    </source>
</evidence>
<accession>A0A915YIT9</accession>
<dbReference type="EMBL" id="AP026867">
    <property type="protein sequence ID" value="BDS13997.1"/>
    <property type="molecule type" value="Genomic_DNA"/>
</dbReference>
<dbReference type="RefSeq" id="WP_264789240.1">
    <property type="nucleotide sequence ID" value="NZ_AP026867.1"/>
</dbReference>
<sequence length="58" mass="6692">MAISIKKLTLNTKVNKHAKEQSKAQKSFAKGLSKMDRESLIQECLDRVRDLIDHELRP</sequence>
<reference evidence="1" key="1">
    <citation type="submission" date="2022-09" db="EMBL/GenBank/DDBJ databases">
        <title>Aureispira anguillicida sp. nov., isolated from Leptocephalus of Japanese eel Anguilla japonica.</title>
        <authorList>
            <person name="Yuasa K."/>
            <person name="Mekata T."/>
            <person name="Ikunari K."/>
        </authorList>
    </citation>
    <scope>NUCLEOTIDE SEQUENCE</scope>
    <source>
        <strain evidence="1">EL160426</strain>
    </source>
</reference>
<keyword evidence="2" id="KW-1185">Reference proteome</keyword>
<organism evidence="1 2">
    <name type="scientific">Aureispira anguillae</name>
    <dbReference type="NCBI Taxonomy" id="2864201"/>
    <lineage>
        <taxon>Bacteria</taxon>
        <taxon>Pseudomonadati</taxon>
        <taxon>Bacteroidota</taxon>
        <taxon>Saprospiria</taxon>
        <taxon>Saprospirales</taxon>
        <taxon>Saprospiraceae</taxon>
        <taxon>Aureispira</taxon>
    </lineage>
</organism>
<dbReference type="AlphaFoldDB" id="A0A915YIT9"/>
<protein>
    <submittedName>
        <fullName evidence="1">Uncharacterized protein</fullName>
    </submittedName>
</protein>